<evidence type="ECO:0000313" key="3">
    <source>
        <dbReference type="EMBL" id="CAL4806062.1"/>
    </source>
</evidence>
<keyword evidence="4" id="KW-1185">Reference proteome</keyword>
<evidence type="ECO:0000313" key="2">
    <source>
        <dbReference type="EMBL" id="CAI4018750.1"/>
    </source>
</evidence>
<name>A0A9P1GPR3_9DINO</name>
<accession>A0A9P1GPR3</accession>
<keyword evidence="1" id="KW-0812">Transmembrane</keyword>
<keyword evidence="1" id="KW-0472">Membrane</keyword>
<dbReference type="EMBL" id="CAMXCT030006711">
    <property type="protein sequence ID" value="CAL4806062.1"/>
    <property type="molecule type" value="Genomic_DNA"/>
</dbReference>
<dbReference type="Proteomes" id="UP001152797">
    <property type="component" value="Unassembled WGS sequence"/>
</dbReference>
<feature type="transmembrane region" description="Helical" evidence="1">
    <location>
        <begin position="6"/>
        <end position="25"/>
    </location>
</feature>
<reference evidence="2" key="1">
    <citation type="submission" date="2022-10" db="EMBL/GenBank/DDBJ databases">
        <authorList>
            <person name="Chen Y."/>
            <person name="Dougan E. K."/>
            <person name="Chan C."/>
            <person name="Rhodes N."/>
            <person name="Thang M."/>
        </authorList>
    </citation>
    <scope>NUCLEOTIDE SEQUENCE</scope>
</reference>
<evidence type="ECO:0000256" key="1">
    <source>
        <dbReference type="SAM" id="Phobius"/>
    </source>
</evidence>
<dbReference type="AlphaFoldDB" id="A0A9P1GPR3"/>
<dbReference type="EMBL" id="CAMXCT010006711">
    <property type="protein sequence ID" value="CAI4018750.1"/>
    <property type="molecule type" value="Genomic_DNA"/>
</dbReference>
<sequence length="126" mass="14291">MVKRRSPPSVMVISALMWVLVGLLLERIPQVRDFRPLVYLAQLQLVLPSVDHHQVDIKGNWPFESNLKICKFWSAFPLSSKFGKQLDRGQSKAVRIESMFTAMAPARVKRQLQSAAAKRASHTIHG</sequence>
<evidence type="ECO:0000313" key="4">
    <source>
        <dbReference type="Proteomes" id="UP001152797"/>
    </source>
</evidence>
<protein>
    <submittedName>
        <fullName evidence="2">Uncharacterized protein</fullName>
    </submittedName>
</protein>
<reference evidence="3 4" key="2">
    <citation type="submission" date="2024-05" db="EMBL/GenBank/DDBJ databases">
        <authorList>
            <person name="Chen Y."/>
            <person name="Shah S."/>
            <person name="Dougan E. K."/>
            <person name="Thang M."/>
            <person name="Chan C."/>
        </authorList>
    </citation>
    <scope>NUCLEOTIDE SEQUENCE [LARGE SCALE GENOMIC DNA]</scope>
</reference>
<dbReference type="EMBL" id="CAMXCT020006711">
    <property type="protein sequence ID" value="CAL1172125.1"/>
    <property type="molecule type" value="Genomic_DNA"/>
</dbReference>
<keyword evidence="1" id="KW-1133">Transmembrane helix</keyword>
<organism evidence="2">
    <name type="scientific">Cladocopium goreaui</name>
    <dbReference type="NCBI Taxonomy" id="2562237"/>
    <lineage>
        <taxon>Eukaryota</taxon>
        <taxon>Sar</taxon>
        <taxon>Alveolata</taxon>
        <taxon>Dinophyceae</taxon>
        <taxon>Suessiales</taxon>
        <taxon>Symbiodiniaceae</taxon>
        <taxon>Cladocopium</taxon>
    </lineage>
</organism>
<proteinExistence type="predicted"/>
<comment type="caution">
    <text evidence="2">The sequence shown here is derived from an EMBL/GenBank/DDBJ whole genome shotgun (WGS) entry which is preliminary data.</text>
</comment>
<gene>
    <name evidence="2" type="ORF">C1SCF055_LOCUS43293</name>
</gene>